<dbReference type="OrthoDB" id="410381at2759"/>
<sequence length="143" mass="16061">VEMPEVEAILRSLDPNRACASEITNRMIKNMTPAIVKPVSTLIHESFETGVFPKCWKNGLITPVYKSGNALDRSNRPITLLKALSKIPERARDSTTYLLLDVINQINTGVKEDKFVSSALLDFKKAFDNVNHECLLLKLYKKG</sequence>
<feature type="non-terminal residue" evidence="1">
    <location>
        <position position="1"/>
    </location>
</feature>
<evidence type="ECO:0000313" key="2">
    <source>
        <dbReference type="Proteomes" id="UP000681722"/>
    </source>
</evidence>
<dbReference type="Proteomes" id="UP000681722">
    <property type="component" value="Unassembled WGS sequence"/>
</dbReference>
<dbReference type="EMBL" id="CAJOBC010126190">
    <property type="protein sequence ID" value="CAF4595844.1"/>
    <property type="molecule type" value="Genomic_DNA"/>
</dbReference>
<evidence type="ECO:0008006" key="3">
    <source>
        <dbReference type="Google" id="ProtNLM"/>
    </source>
</evidence>
<proteinExistence type="predicted"/>
<protein>
    <recommendedName>
        <fullName evidence="3">Reverse transcriptase</fullName>
    </recommendedName>
</protein>
<accession>A0A8S2YZI6</accession>
<evidence type="ECO:0000313" key="1">
    <source>
        <dbReference type="EMBL" id="CAF4595844.1"/>
    </source>
</evidence>
<reference evidence="1" key="1">
    <citation type="submission" date="2021-02" db="EMBL/GenBank/DDBJ databases">
        <authorList>
            <person name="Nowell W R."/>
        </authorList>
    </citation>
    <scope>NUCLEOTIDE SEQUENCE</scope>
</reference>
<dbReference type="AlphaFoldDB" id="A0A8S2YZI6"/>
<feature type="non-terminal residue" evidence="1">
    <location>
        <position position="143"/>
    </location>
</feature>
<gene>
    <name evidence="1" type="ORF">SRO942_LOCUS48679</name>
</gene>
<comment type="caution">
    <text evidence="1">The sequence shown here is derived from an EMBL/GenBank/DDBJ whole genome shotgun (WGS) entry which is preliminary data.</text>
</comment>
<dbReference type="PANTHER" id="PTHR19446">
    <property type="entry name" value="REVERSE TRANSCRIPTASES"/>
    <property type="match status" value="1"/>
</dbReference>
<organism evidence="1 2">
    <name type="scientific">Didymodactylos carnosus</name>
    <dbReference type="NCBI Taxonomy" id="1234261"/>
    <lineage>
        <taxon>Eukaryota</taxon>
        <taxon>Metazoa</taxon>
        <taxon>Spiralia</taxon>
        <taxon>Gnathifera</taxon>
        <taxon>Rotifera</taxon>
        <taxon>Eurotatoria</taxon>
        <taxon>Bdelloidea</taxon>
        <taxon>Philodinida</taxon>
        <taxon>Philodinidae</taxon>
        <taxon>Didymodactylos</taxon>
    </lineage>
</organism>
<name>A0A8S2YZI6_9BILA</name>